<dbReference type="RefSeq" id="WP_045830185.1">
    <property type="nucleotide sequence ID" value="NZ_JZRB01000029.1"/>
</dbReference>
<comment type="caution">
    <text evidence="4">The sequence shown here is derived from an EMBL/GenBank/DDBJ whole genome shotgun (WGS) entry which is preliminary data.</text>
</comment>
<dbReference type="PANTHER" id="PTHR22754:SF32">
    <property type="entry name" value="DISCO-INTERACTING PROTEIN 2"/>
    <property type="match status" value="1"/>
</dbReference>
<dbReference type="Gene3D" id="3.30.300.30">
    <property type="match status" value="1"/>
</dbReference>
<dbReference type="GO" id="GO:0016874">
    <property type="term" value="F:ligase activity"/>
    <property type="evidence" value="ECO:0007669"/>
    <property type="project" value="UniProtKB-KW"/>
</dbReference>
<name>A0A0F3KMI4_9GAMM</name>
<dbReference type="InterPro" id="IPR042099">
    <property type="entry name" value="ANL_N_sf"/>
</dbReference>
<dbReference type="Gene3D" id="3.40.50.12780">
    <property type="entry name" value="N-terminal domain of ligase-like"/>
    <property type="match status" value="1"/>
</dbReference>
<comment type="similarity">
    <text evidence="1">Belongs to the ATP-dependent AMP-binding enzyme family.</text>
</comment>
<dbReference type="InterPro" id="IPR040097">
    <property type="entry name" value="FAAL/FAAC"/>
</dbReference>
<dbReference type="PROSITE" id="PS00455">
    <property type="entry name" value="AMP_BINDING"/>
    <property type="match status" value="1"/>
</dbReference>
<dbReference type="GO" id="GO:0005886">
    <property type="term" value="C:plasma membrane"/>
    <property type="evidence" value="ECO:0007669"/>
    <property type="project" value="TreeGrafter"/>
</dbReference>
<feature type="domain" description="AMP-dependent synthetase/ligase" evidence="3">
    <location>
        <begin position="57"/>
        <end position="431"/>
    </location>
</feature>
<dbReference type="Proteomes" id="UP000033651">
    <property type="component" value="Unassembled WGS sequence"/>
</dbReference>
<dbReference type="NCBIfam" id="NF006624">
    <property type="entry name" value="PRK09192.1"/>
    <property type="match status" value="1"/>
</dbReference>
<evidence type="ECO:0000256" key="1">
    <source>
        <dbReference type="ARBA" id="ARBA00006432"/>
    </source>
</evidence>
<dbReference type="SUPFAM" id="SSF56801">
    <property type="entry name" value="Acetyl-CoA synthetase-like"/>
    <property type="match status" value="1"/>
</dbReference>
<evidence type="ECO:0000256" key="2">
    <source>
        <dbReference type="ARBA" id="ARBA00022598"/>
    </source>
</evidence>
<evidence type="ECO:0000259" key="3">
    <source>
        <dbReference type="Pfam" id="PF00501"/>
    </source>
</evidence>
<evidence type="ECO:0000313" key="4">
    <source>
        <dbReference type="EMBL" id="KJV31324.1"/>
    </source>
</evidence>
<accession>A0A0F3KMI4</accession>
<dbReference type="OrthoDB" id="9757559at2"/>
<dbReference type="PATRIC" id="fig|345309.4.peg.2123"/>
<dbReference type="PANTHER" id="PTHR22754">
    <property type="entry name" value="DISCO-INTERACTING PROTEIN 2 DIP2 -RELATED"/>
    <property type="match status" value="1"/>
</dbReference>
<evidence type="ECO:0000313" key="5">
    <source>
        <dbReference type="Proteomes" id="UP000033651"/>
    </source>
</evidence>
<organism evidence="4 5">
    <name type="scientific">Luteibacter yeojuensis</name>
    <dbReference type="NCBI Taxonomy" id="345309"/>
    <lineage>
        <taxon>Bacteria</taxon>
        <taxon>Pseudomonadati</taxon>
        <taxon>Pseudomonadota</taxon>
        <taxon>Gammaproteobacteria</taxon>
        <taxon>Lysobacterales</taxon>
        <taxon>Rhodanobacteraceae</taxon>
        <taxon>Luteibacter</taxon>
    </lineage>
</organism>
<dbReference type="EMBL" id="JZRB01000029">
    <property type="protein sequence ID" value="KJV31324.1"/>
    <property type="molecule type" value="Genomic_DNA"/>
</dbReference>
<dbReference type="InterPro" id="IPR000873">
    <property type="entry name" value="AMP-dep_synth/lig_dom"/>
</dbReference>
<reference evidence="4 5" key="1">
    <citation type="submission" date="2015-03" db="EMBL/GenBank/DDBJ databases">
        <title>Draft genome sequence of Luteibacter yeojuensis strain SU11.</title>
        <authorList>
            <person name="Sulaiman J."/>
            <person name="Priya K."/>
            <person name="Chan K.-G."/>
        </authorList>
    </citation>
    <scope>NUCLEOTIDE SEQUENCE [LARGE SCALE GENOMIC DNA]</scope>
    <source>
        <strain evidence="4 5">SU11</strain>
    </source>
</reference>
<dbReference type="AlphaFoldDB" id="A0A0F3KMI4"/>
<gene>
    <name evidence="4" type="ORF">VI08_13855</name>
</gene>
<proteinExistence type="inferred from homology"/>
<keyword evidence="2" id="KW-0436">Ligase</keyword>
<protein>
    <submittedName>
        <fullName evidence="4">Acyl-CoA synthetase</fullName>
    </submittedName>
</protein>
<dbReference type="GO" id="GO:0006633">
    <property type="term" value="P:fatty acid biosynthetic process"/>
    <property type="evidence" value="ECO:0007669"/>
    <property type="project" value="TreeGrafter"/>
</dbReference>
<dbReference type="GO" id="GO:0070566">
    <property type="term" value="F:adenylyltransferase activity"/>
    <property type="evidence" value="ECO:0007669"/>
    <property type="project" value="TreeGrafter"/>
</dbReference>
<dbReference type="CDD" id="cd05931">
    <property type="entry name" value="FAAL"/>
    <property type="match status" value="1"/>
</dbReference>
<sequence length="586" mass="63264">MSADGSIPNRGVSATPTHNTVPLRRADFATLADALDYAAKGVTGANFHAGGKLVTAMPYRALRVQAMDLARRLASLALPRGSRVAIVAETSPEFVRFFFACQYIGLVPVALPSTINLGGHDAFVHKMRGMLEACGAAVAVASESFQRFLEEAVRGLDIVMWGEPSAFDSLPLDSAPLQPTGEDEVAYLQFTSGSTGTPKAAVITERALMANLRGSSDDGLALRDDDRFVSWLPFYHDMGLVGCLLTVMAAQRSIDYLDTREFAMRPRRWLELMSQSKATIAYSPPFGYDMCARRVRPGDIASYDLSHWRAAGIGAEPIMPNVPARFAELLAPAGFDAKAFVPSYGMAEASLAVSFAPVGRGVVVDWLDPVELSENLRARPMPEGRGTPFVRCGAAIAGHAMEIRDDAGNVLAERRVGRIMVRGPSLMSGYFLQPAKSAQVLSADGWLDTGDVGYMVDGEVAITGRHKDMIIINGRNIWPQDIEHIVERQPELRSQDASAFGVPGANGTETAVVVVQCNTDDVAVRTALVQRVRREIFEALAIDCIIELVPRHTLPRTSSGKLSRSATRSGYLERQALMQVPLASGA</sequence>
<dbReference type="InterPro" id="IPR045851">
    <property type="entry name" value="AMP-bd_C_sf"/>
</dbReference>
<dbReference type="Pfam" id="PF00501">
    <property type="entry name" value="AMP-binding"/>
    <property type="match status" value="1"/>
</dbReference>
<keyword evidence="5" id="KW-1185">Reference proteome</keyword>
<dbReference type="InterPro" id="IPR020845">
    <property type="entry name" value="AMP-binding_CS"/>
</dbReference>